<comment type="caution">
    <text evidence="2">The sequence shown here is derived from an EMBL/GenBank/DDBJ whole genome shotgun (WGS) entry which is preliminary data.</text>
</comment>
<evidence type="ECO:0000313" key="2">
    <source>
        <dbReference type="EMBL" id="KAK5873368.1"/>
    </source>
</evidence>
<name>A0AAN8AY72_ELEMC</name>
<dbReference type="Proteomes" id="UP001346869">
    <property type="component" value="Unassembled WGS sequence"/>
</dbReference>
<dbReference type="EMBL" id="JAUZQC010000003">
    <property type="protein sequence ID" value="KAK5873368.1"/>
    <property type="molecule type" value="Genomic_DNA"/>
</dbReference>
<dbReference type="AlphaFoldDB" id="A0AAN8AY72"/>
<accession>A0AAN8AY72</accession>
<feature type="compositionally biased region" description="Basic and acidic residues" evidence="1">
    <location>
        <begin position="101"/>
        <end position="110"/>
    </location>
</feature>
<feature type="region of interest" description="Disordered" evidence="1">
    <location>
        <begin position="91"/>
        <end position="110"/>
    </location>
</feature>
<reference evidence="2 3" key="2">
    <citation type="journal article" date="2023" name="Mol. Biol. Evol.">
        <title>Genomics of Secondarily Temperate Adaptation in the Only Non-Antarctic Icefish.</title>
        <authorList>
            <person name="Rivera-Colon A.G."/>
            <person name="Rayamajhi N."/>
            <person name="Minhas B.F."/>
            <person name="Madrigal G."/>
            <person name="Bilyk K.T."/>
            <person name="Yoon V."/>
            <person name="Hune M."/>
            <person name="Gregory S."/>
            <person name="Cheng C.H.C."/>
            <person name="Catchen J.M."/>
        </authorList>
    </citation>
    <scope>NUCLEOTIDE SEQUENCE [LARGE SCALE GENOMIC DNA]</scope>
    <source>
        <strain evidence="2">JMC-PN-2008</strain>
    </source>
</reference>
<sequence length="110" mass="12120">MQYVHMSLSAPTQRPSLFHCLHALVLQTLMCQHTFATSTRLISMNIPPPIVSPCSVLDAASVCELYVKPEPEIAEVIACCARQPPPPHPFPCPPGPLIVRHGTDRKETRV</sequence>
<reference evidence="2 3" key="1">
    <citation type="journal article" date="2023" name="Genes (Basel)">
        <title>Chromosome-Level Genome Assembly and Circadian Gene Repertoire of the Patagonia Blennie Eleginops maclovinus-The Closest Ancestral Proxy of Antarctic Cryonotothenioids.</title>
        <authorList>
            <person name="Cheng C.C."/>
            <person name="Rivera-Colon A.G."/>
            <person name="Minhas B.F."/>
            <person name="Wilson L."/>
            <person name="Rayamajhi N."/>
            <person name="Vargas-Chacoff L."/>
            <person name="Catchen J.M."/>
        </authorList>
    </citation>
    <scope>NUCLEOTIDE SEQUENCE [LARGE SCALE GENOMIC DNA]</scope>
    <source>
        <strain evidence="2">JMC-PN-2008</strain>
    </source>
</reference>
<gene>
    <name evidence="2" type="ORF">PBY51_018416</name>
</gene>
<keyword evidence="3" id="KW-1185">Reference proteome</keyword>
<evidence type="ECO:0000256" key="1">
    <source>
        <dbReference type="SAM" id="MobiDB-lite"/>
    </source>
</evidence>
<protein>
    <submittedName>
        <fullName evidence="2">Uncharacterized protein</fullName>
    </submittedName>
</protein>
<proteinExistence type="predicted"/>
<evidence type="ECO:0000313" key="3">
    <source>
        <dbReference type="Proteomes" id="UP001346869"/>
    </source>
</evidence>
<organism evidence="2 3">
    <name type="scientific">Eleginops maclovinus</name>
    <name type="common">Patagonian blennie</name>
    <name type="synonym">Eleginus maclovinus</name>
    <dbReference type="NCBI Taxonomy" id="56733"/>
    <lineage>
        <taxon>Eukaryota</taxon>
        <taxon>Metazoa</taxon>
        <taxon>Chordata</taxon>
        <taxon>Craniata</taxon>
        <taxon>Vertebrata</taxon>
        <taxon>Euteleostomi</taxon>
        <taxon>Actinopterygii</taxon>
        <taxon>Neopterygii</taxon>
        <taxon>Teleostei</taxon>
        <taxon>Neoteleostei</taxon>
        <taxon>Acanthomorphata</taxon>
        <taxon>Eupercaria</taxon>
        <taxon>Perciformes</taxon>
        <taxon>Notothenioidei</taxon>
        <taxon>Eleginopidae</taxon>
        <taxon>Eleginops</taxon>
    </lineage>
</organism>